<dbReference type="InterPro" id="IPR008979">
    <property type="entry name" value="Galactose-bd-like_sf"/>
</dbReference>
<proteinExistence type="predicted"/>
<evidence type="ECO:0008006" key="3">
    <source>
        <dbReference type="Google" id="ProtNLM"/>
    </source>
</evidence>
<dbReference type="Proteomes" id="UP001602245">
    <property type="component" value="Unassembled WGS sequence"/>
</dbReference>
<dbReference type="SUPFAM" id="SSF49785">
    <property type="entry name" value="Galactose-binding domain-like"/>
    <property type="match status" value="1"/>
</dbReference>
<dbReference type="PANTHER" id="PTHR36848:SF2">
    <property type="entry name" value="SECRETED PROTEIN"/>
    <property type="match status" value="1"/>
</dbReference>
<dbReference type="InterPro" id="IPR053161">
    <property type="entry name" value="Ulvan_degrading_GH"/>
</dbReference>
<reference evidence="1 2" key="1">
    <citation type="submission" date="2024-10" db="EMBL/GenBank/DDBJ databases">
        <title>The Natural Products Discovery Center: Release of the First 8490 Sequenced Strains for Exploring Actinobacteria Biosynthetic Diversity.</title>
        <authorList>
            <person name="Kalkreuter E."/>
            <person name="Kautsar S.A."/>
            <person name="Yang D."/>
            <person name="Bader C.D."/>
            <person name="Teijaro C.N."/>
            <person name="Fluegel L."/>
            <person name="Davis C.M."/>
            <person name="Simpson J.R."/>
            <person name="Lauterbach L."/>
            <person name="Steele A.D."/>
            <person name="Gui C."/>
            <person name="Meng S."/>
            <person name="Li G."/>
            <person name="Viehrig K."/>
            <person name="Ye F."/>
            <person name="Su P."/>
            <person name="Kiefer A.F."/>
            <person name="Nichols A."/>
            <person name="Cepeda A.J."/>
            <person name="Yan W."/>
            <person name="Fan B."/>
            <person name="Jiang Y."/>
            <person name="Adhikari A."/>
            <person name="Zheng C.-J."/>
            <person name="Schuster L."/>
            <person name="Cowan T.M."/>
            <person name="Smanski M.J."/>
            <person name="Chevrette M.G."/>
            <person name="De Carvalho L.P.S."/>
            <person name="Shen B."/>
        </authorList>
    </citation>
    <scope>NUCLEOTIDE SEQUENCE [LARGE SCALE GENOMIC DNA]</scope>
    <source>
        <strain evidence="1 2">NPDC000087</strain>
    </source>
</reference>
<dbReference type="CDD" id="cd03143">
    <property type="entry name" value="A4_beta-galactosidase_middle_domain"/>
    <property type="match status" value="1"/>
</dbReference>
<dbReference type="EMBL" id="JBIAZU010000003">
    <property type="protein sequence ID" value="MFF5291211.1"/>
    <property type="molecule type" value="Genomic_DNA"/>
</dbReference>
<evidence type="ECO:0000313" key="2">
    <source>
        <dbReference type="Proteomes" id="UP001602245"/>
    </source>
</evidence>
<dbReference type="Gene3D" id="2.60.120.260">
    <property type="entry name" value="Galactose-binding domain-like"/>
    <property type="match status" value="1"/>
</dbReference>
<gene>
    <name evidence="1" type="ORF">ACFY35_17350</name>
</gene>
<accession>A0ABW6WGA5</accession>
<protein>
    <recommendedName>
        <fullName evidence="3">Alpha-L-rhamnosidase-like protein</fullName>
    </recommendedName>
</protein>
<comment type="caution">
    <text evidence="1">The sequence shown here is derived from an EMBL/GenBank/DDBJ whole genome shotgun (WGS) entry which is preliminary data.</text>
</comment>
<sequence length="1170" mass="127087">MSPDISPAALWWWSGEALDRKRLRWQLERYRDGGVHNLVVINLAASGPMFGSDPDSPAFFSDDWWAIFEYVCERAAELGISIWFYDQIGFSGADVAARLVERNPSYAGQWLMPDGSVTASGFDYLSPEACAALLDAVHGEFERRLGHLLGSVIVGSFQDELPAMPTWSSSFAASFEERRGYPLSPLVLNDVDNPAGDTVRRDYHRTRAELAEEAFFRPHAAWHQKHGLLAGCDQQDPARNGDPVGGVRLYADYARTHRWFSAPGADHHGDARLHSSLAHLYGHPRTWIEAFHSSGWGSTLEETYDWLLPFLRAGANLYDPHATYYSTKGGWWEWAPPATDWRQPYWAHHAVFAGAVARLCETLSRGRHVCDVAVLLPTATVQAATGVPRGAEVATGAAARTAQRVYQEIVGDMTWFRTVPGVLDRLRREADVIDDDSLVRASVSGGVVRVADEAYRVIVLPACTVLDDEVAARLDSFVAGGGLLIAVEAMPPQLREHFAAGRAHLLRSAEDLGAVLAAVPPPVEAPVPSLVRDVDGTRIVFLPAAAPRASDVSVGAPEERGISLGWLDASYDFDPGRYHESIPVRVRGVSAYAVLVDPFTGSERVLLSTQVGDAVDVRVPFDRGPAALLMFPPFEAAAPDQTAALTEEVDLGSHWVSELVPTMDNTWGDFARPAGAPVALERWAMRHRTGDGAWQPAHATFGPHASGLTYSTSRGIRKDPIHRETLGPKGHVPEEFLAFGPVKAHRPARLRTDLIVATGTDGWLAVGAAAAKKGTLDGEPLVFTDHGYLAYAPVRLTAERHALDLVLTPTESLDLRAYVAVVGDIERFARPEWIQARGTGSRVVFSAPTKPGTIQVAARDQCVVRVDGVEVGRQGGFEPYAEQETPRVRRYEVPAGELSVELGEGAILVDGAARSGRHWTATRDGVPVGIEVRRRQYGDPAALHLPRRPHPLPETAWLADAPADGTVRPVVLADPDQAELQWLSFVVPPGATSLGLSAYGEVVVLVDGVERAKGVGDPVTLAVDLDGSRECTLRVVTRPGYSHGAILAGPVTFETGPGTIELGDWQEVGLPEYSGGVRYRRRFHTDLGSIVDLGRVRGTAEVVLNGQSLGVRVCAPYTFEVGDALRHGENELEVLVYNTLAPYLDAISPTSFVFHGQKVSGLFGPVRLRW</sequence>
<name>A0ABW6WGA5_9ACTN</name>
<dbReference type="RefSeq" id="WP_020514230.1">
    <property type="nucleotide sequence ID" value="NZ_JBIAZU010000003.1"/>
</dbReference>
<dbReference type="PANTHER" id="PTHR36848">
    <property type="entry name" value="DNA-BINDING PROTEIN (PUTATIVE SECRETED PROTEIN)-RELATED"/>
    <property type="match status" value="1"/>
</dbReference>
<dbReference type="InterPro" id="IPR029062">
    <property type="entry name" value="Class_I_gatase-like"/>
</dbReference>
<dbReference type="Gene3D" id="3.40.50.880">
    <property type="match status" value="1"/>
</dbReference>
<keyword evidence="2" id="KW-1185">Reference proteome</keyword>
<evidence type="ECO:0000313" key="1">
    <source>
        <dbReference type="EMBL" id="MFF5291211.1"/>
    </source>
</evidence>
<organism evidence="1 2">
    <name type="scientific">Paractinoplanes globisporus</name>
    <dbReference type="NCBI Taxonomy" id="113565"/>
    <lineage>
        <taxon>Bacteria</taxon>
        <taxon>Bacillati</taxon>
        <taxon>Actinomycetota</taxon>
        <taxon>Actinomycetes</taxon>
        <taxon>Micromonosporales</taxon>
        <taxon>Micromonosporaceae</taxon>
        <taxon>Paractinoplanes</taxon>
    </lineage>
</organism>